<protein>
    <recommendedName>
        <fullName evidence="3">DUF3006 domain-containing protein</fullName>
    </recommendedName>
</protein>
<gene>
    <name evidence="1" type="ORF">J41TS4_04120</name>
</gene>
<comment type="caution">
    <text evidence="1">The sequence shown here is derived from an EMBL/GenBank/DDBJ whole genome shotgun (WGS) entry which is preliminary data.</text>
</comment>
<dbReference type="EMBL" id="BORS01000001">
    <property type="protein sequence ID" value="GIO40654.1"/>
    <property type="molecule type" value="Genomic_DNA"/>
</dbReference>
<reference evidence="1" key="1">
    <citation type="submission" date="2021-03" db="EMBL/GenBank/DDBJ databases">
        <title>Antimicrobial resistance genes in bacteria isolated from Japanese honey, and their potential for conferring macrolide and lincosamide resistance in the American foulbrood pathogen Paenibacillus larvae.</title>
        <authorList>
            <person name="Okamoto M."/>
            <person name="Kumagai M."/>
            <person name="Kanamori H."/>
            <person name="Takamatsu D."/>
        </authorList>
    </citation>
    <scope>NUCLEOTIDE SEQUENCE</scope>
    <source>
        <strain evidence="1">J41TS4</strain>
    </source>
</reference>
<dbReference type="RefSeq" id="WP_374705607.1">
    <property type="nucleotide sequence ID" value="NZ_BORS01000001.1"/>
</dbReference>
<name>A0A919XX95_9BACL</name>
<dbReference type="Pfam" id="PF11213">
    <property type="entry name" value="DUF3006"/>
    <property type="match status" value="1"/>
</dbReference>
<evidence type="ECO:0000313" key="1">
    <source>
        <dbReference type="EMBL" id="GIO40654.1"/>
    </source>
</evidence>
<keyword evidence="2" id="KW-1185">Reference proteome</keyword>
<accession>A0A919XX95</accession>
<proteinExistence type="predicted"/>
<dbReference type="AlphaFoldDB" id="A0A919XX95"/>
<evidence type="ECO:0008006" key="3">
    <source>
        <dbReference type="Google" id="ProtNLM"/>
    </source>
</evidence>
<organism evidence="1 2">
    <name type="scientific">Paenibacillus apis</name>
    <dbReference type="NCBI Taxonomy" id="1792174"/>
    <lineage>
        <taxon>Bacteria</taxon>
        <taxon>Bacillati</taxon>
        <taxon>Bacillota</taxon>
        <taxon>Bacilli</taxon>
        <taxon>Bacillales</taxon>
        <taxon>Paenibacillaceae</taxon>
        <taxon>Paenibacillus</taxon>
    </lineage>
</organism>
<dbReference type="InterPro" id="IPR021377">
    <property type="entry name" value="DUF3006"/>
</dbReference>
<dbReference type="Proteomes" id="UP000678895">
    <property type="component" value="Unassembled WGS sequence"/>
</dbReference>
<sequence>MTAIVEGMEEEICILEIDGVHQDVPRALVSPEVKPGDVVVWDGHKWNVDIALTKERSSKIRRLMEQVWED</sequence>
<evidence type="ECO:0000313" key="2">
    <source>
        <dbReference type="Proteomes" id="UP000678895"/>
    </source>
</evidence>